<dbReference type="Pfam" id="PF02765">
    <property type="entry name" value="POT1"/>
    <property type="match status" value="1"/>
</dbReference>
<feature type="region of interest" description="Disordered" evidence="10">
    <location>
        <begin position="537"/>
        <end position="596"/>
    </location>
</feature>
<dbReference type="InterPro" id="IPR032042">
    <property type="entry name" value="POT1PC"/>
</dbReference>
<comment type="subcellular location">
    <subcellularLocation>
        <location evidence="2">Chromosome</location>
        <location evidence="2">Telomere</location>
    </subcellularLocation>
    <subcellularLocation>
        <location evidence="1">Nucleus</location>
    </subcellularLocation>
</comment>
<dbReference type="AlphaFoldDB" id="A0A3N4KFU1"/>
<dbReference type="FunFam" id="2.40.50.140:FF:000303">
    <property type="entry name" value="Protection of telomeres protein 1"/>
    <property type="match status" value="1"/>
</dbReference>
<evidence type="ECO:0000313" key="13">
    <source>
        <dbReference type="Proteomes" id="UP000277580"/>
    </source>
</evidence>
<evidence type="ECO:0000256" key="6">
    <source>
        <dbReference type="ARBA" id="ARBA00022895"/>
    </source>
</evidence>
<dbReference type="SMART" id="SM00976">
    <property type="entry name" value="Telo_bind"/>
    <property type="match status" value="1"/>
</dbReference>
<dbReference type="InterPro" id="IPR011564">
    <property type="entry name" value="Telomer_end-bd_POT1/Cdc13"/>
</dbReference>
<evidence type="ECO:0000259" key="11">
    <source>
        <dbReference type="SMART" id="SM00976"/>
    </source>
</evidence>
<keyword evidence="5" id="KW-0158">Chromosome</keyword>
<feature type="domain" description="Telomeric single stranded DNA binding POT1/Cdc13" evidence="11">
    <location>
        <begin position="11"/>
        <end position="149"/>
    </location>
</feature>
<evidence type="ECO:0000313" key="12">
    <source>
        <dbReference type="EMBL" id="RPB09360.1"/>
    </source>
</evidence>
<dbReference type="SUPFAM" id="SSF50249">
    <property type="entry name" value="Nucleic acid-binding proteins"/>
    <property type="match status" value="2"/>
</dbReference>
<dbReference type="PANTHER" id="PTHR14513:SF0">
    <property type="entry name" value="PROTECTION OF TELOMERES PROTEIN 1"/>
    <property type="match status" value="1"/>
</dbReference>
<evidence type="ECO:0000256" key="4">
    <source>
        <dbReference type="ARBA" id="ARBA00015253"/>
    </source>
</evidence>
<dbReference type="InterPro" id="IPR012340">
    <property type="entry name" value="NA-bd_OB-fold"/>
</dbReference>
<dbReference type="PANTHER" id="PTHR14513">
    <property type="entry name" value="PROTECTION OF TELOMERES 1"/>
    <property type="match status" value="1"/>
</dbReference>
<keyword evidence="9" id="KW-0175">Coiled coil</keyword>
<dbReference type="EMBL" id="ML119152">
    <property type="protein sequence ID" value="RPB09360.1"/>
    <property type="molecule type" value="Genomic_DNA"/>
</dbReference>
<evidence type="ECO:0000256" key="5">
    <source>
        <dbReference type="ARBA" id="ARBA00022454"/>
    </source>
</evidence>
<evidence type="ECO:0000256" key="10">
    <source>
        <dbReference type="SAM" id="MobiDB-lite"/>
    </source>
</evidence>
<feature type="compositionally biased region" description="Acidic residues" evidence="10">
    <location>
        <begin position="579"/>
        <end position="594"/>
    </location>
</feature>
<dbReference type="InParanoid" id="A0A3N4KFU1"/>
<proteinExistence type="inferred from homology"/>
<keyword evidence="13" id="KW-1185">Reference proteome</keyword>
<dbReference type="GO" id="GO:0000783">
    <property type="term" value="C:nuclear telomere cap complex"/>
    <property type="evidence" value="ECO:0007669"/>
    <property type="project" value="TreeGrafter"/>
</dbReference>
<dbReference type="Proteomes" id="UP000277580">
    <property type="component" value="Unassembled WGS sequence"/>
</dbReference>
<name>A0A3N4KFU1_9PEZI</name>
<evidence type="ECO:0000256" key="9">
    <source>
        <dbReference type="SAM" id="Coils"/>
    </source>
</evidence>
<keyword evidence="6" id="KW-0779">Telomere</keyword>
<keyword evidence="8" id="KW-0539">Nucleus</keyword>
<dbReference type="Gene3D" id="2.40.50.140">
    <property type="entry name" value="Nucleic acid-binding proteins"/>
    <property type="match status" value="3"/>
</dbReference>
<dbReference type="OrthoDB" id="2186770at2759"/>
<dbReference type="GO" id="GO:0016233">
    <property type="term" value="P:telomere capping"/>
    <property type="evidence" value="ECO:0007669"/>
    <property type="project" value="TreeGrafter"/>
</dbReference>
<dbReference type="Pfam" id="PF16686">
    <property type="entry name" value="POT1PC"/>
    <property type="match status" value="1"/>
</dbReference>
<gene>
    <name evidence="12" type="ORF">P167DRAFT_538447</name>
</gene>
<feature type="compositionally biased region" description="Basic and acidic residues" evidence="10">
    <location>
        <begin position="537"/>
        <end position="564"/>
    </location>
</feature>
<dbReference type="STRING" id="1392247.A0A3N4KFU1"/>
<accession>A0A3N4KFU1</accession>
<dbReference type="GO" id="GO:0010521">
    <property type="term" value="F:telomerase inhibitor activity"/>
    <property type="evidence" value="ECO:0007669"/>
    <property type="project" value="TreeGrafter"/>
</dbReference>
<organism evidence="12 13">
    <name type="scientific">Morchella conica CCBAS932</name>
    <dbReference type="NCBI Taxonomy" id="1392247"/>
    <lineage>
        <taxon>Eukaryota</taxon>
        <taxon>Fungi</taxon>
        <taxon>Dikarya</taxon>
        <taxon>Ascomycota</taxon>
        <taxon>Pezizomycotina</taxon>
        <taxon>Pezizomycetes</taxon>
        <taxon>Pezizales</taxon>
        <taxon>Morchellaceae</taxon>
        <taxon>Morchella</taxon>
    </lineage>
</organism>
<evidence type="ECO:0000256" key="7">
    <source>
        <dbReference type="ARBA" id="ARBA00023125"/>
    </source>
</evidence>
<evidence type="ECO:0000256" key="3">
    <source>
        <dbReference type="ARBA" id="ARBA00008442"/>
    </source>
</evidence>
<dbReference type="CDD" id="cd04497">
    <property type="entry name" value="hPOT1_OB1_like"/>
    <property type="match status" value="1"/>
</dbReference>
<dbReference type="InterPro" id="IPR028389">
    <property type="entry name" value="POT1"/>
</dbReference>
<protein>
    <recommendedName>
        <fullName evidence="4">Protection of telomeres protein 1</fullName>
    </recommendedName>
</protein>
<evidence type="ECO:0000256" key="8">
    <source>
        <dbReference type="ARBA" id="ARBA00023242"/>
    </source>
</evidence>
<sequence length="626" mass="71269">MSRMPALLPGFTPLSEVENRVDATVNLLGVVADTRPPKMSAGSDWMVTFKICDQTCPDEASSVSIRAFKPIMDQLPQIRSNGDIILIKSVKLQRYQDKIFGITSFTTTWIISYLPAISNTVPSTVTFPASMRPQPMELSQLKGLRNWWSSVGGASSTGNAHMGNYQNIPVGSGSMPQTNYQMPPLNNHQVMAPQGNTYQNQAPGIKKGSLKFSLIRDMQVNNFYDLIGLVVKTFSATQNFTLYITDYSRNPMVHSYEWPGNNAGEEDEEGNFSRAKRGDGKWPGPWGQYTLQITLWDEHAVAARQILQEAVGVYVGLKNVRAKKNGDGRLEGVLHGEKTMRPGLYLIDDMRDQRVKDIIQRKKEYTRRFNANKNQHEQEQEARMAALRKKKAEVEAERKERQEKGNQYIDCERQESAIPTPLSEILRAPCINRNYHVFCRVVDYTPEKLEDFSKEIKVNNPNDDYKSPTDPWIWRFALLLRDKEGQEARVIVEGKDAEGFLGLDAVDLRKDKMALSCLRERLFLVWGDLEERKSRKMLKEAQPLKRKRNNDDGPKKKRETDRLGRPVKRHSKEPSSDLDTIDSEGDSDSDEEDSGERGKMFLSCIREYTVSGKKLHKLFGTAIRYS</sequence>
<evidence type="ECO:0000256" key="1">
    <source>
        <dbReference type="ARBA" id="ARBA00004123"/>
    </source>
</evidence>
<dbReference type="GO" id="GO:0032210">
    <property type="term" value="P:regulation of telomere maintenance via telomerase"/>
    <property type="evidence" value="ECO:0007669"/>
    <property type="project" value="TreeGrafter"/>
</dbReference>
<feature type="coiled-coil region" evidence="9">
    <location>
        <begin position="370"/>
        <end position="407"/>
    </location>
</feature>
<reference evidence="12 13" key="1">
    <citation type="journal article" date="2018" name="Nat. Ecol. Evol.">
        <title>Pezizomycetes genomes reveal the molecular basis of ectomycorrhizal truffle lifestyle.</title>
        <authorList>
            <person name="Murat C."/>
            <person name="Payen T."/>
            <person name="Noel B."/>
            <person name="Kuo A."/>
            <person name="Morin E."/>
            <person name="Chen J."/>
            <person name="Kohler A."/>
            <person name="Krizsan K."/>
            <person name="Balestrini R."/>
            <person name="Da Silva C."/>
            <person name="Montanini B."/>
            <person name="Hainaut M."/>
            <person name="Levati E."/>
            <person name="Barry K.W."/>
            <person name="Belfiori B."/>
            <person name="Cichocki N."/>
            <person name="Clum A."/>
            <person name="Dockter R.B."/>
            <person name="Fauchery L."/>
            <person name="Guy J."/>
            <person name="Iotti M."/>
            <person name="Le Tacon F."/>
            <person name="Lindquist E.A."/>
            <person name="Lipzen A."/>
            <person name="Malagnac F."/>
            <person name="Mello A."/>
            <person name="Molinier V."/>
            <person name="Miyauchi S."/>
            <person name="Poulain J."/>
            <person name="Riccioni C."/>
            <person name="Rubini A."/>
            <person name="Sitrit Y."/>
            <person name="Splivallo R."/>
            <person name="Traeger S."/>
            <person name="Wang M."/>
            <person name="Zifcakova L."/>
            <person name="Wipf D."/>
            <person name="Zambonelli A."/>
            <person name="Paolocci F."/>
            <person name="Nowrousian M."/>
            <person name="Ottonello S."/>
            <person name="Baldrian P."/>
            <person name="Spatafora J.W."/>
            <person name="Henrissat B."/>
            <person name="Nagy L.G."/>
            <person name="Aury J.M."/>
            <person name="Wincker P."/>
            <person name="Grigoriev I.V."/>
            <person name="Bonfante P."/>
            <person name="Martin F.M."/>
        </authorList>
    </citation>
    <scope>NUCLEOTIDE SEQUENCE [LARGE SCALE GENOMIC DNA]</scope>
    <source>
        <strain evidence="12 13">CCBAS932</strain>
    </source>
</reference>
<comment type="similarity">
    <text evidence="3">Belongs to the telombin family.</text>
</comment>
<keyword evidence="7" id="KW-0238">DNA-binding</keyword>
<dbReference type="GO" id="GO:0098505">
    <property type="term" value="F:G-rich strand telomeric DNA binding"/>
    <property type="evidence" value="ECO:0007669"/>
    <property type="project" value="TreeGrafter"/>
</dbReference>
<evidence type="ECO:0000256" key="2">
    <source>
        <dbReference type="ARBA" id="ARBA00004574"/>
    </source>
</evidence>